<proteinExistence type="inferred from homology"/>
<dbReference type="Gene3D" id="3.40.50.12780">
    <property type="entry name" value="N-terminal domain of ligase-like"/>
    <property type="match status" value="1"/>
</dbReference>
<dbReference type="SUPFAM" id="SSF56801">
    <property type="entry name" value="Acetyl-CoA synthetase-like"/>
    <property type="match status" value="1"/>
</dbReference>
<name>A0A8X6MXZ6_NEPPI</name>
<dbReference type="PANTHER" id="PTHR42921:SF1">
    <property type="entry name" value="ACETOACETYL-COA SYNTHETASE"/>
    <property type="match status" value="1"/>
</dbReference>
<dbReference type="OrthoDB" id="6421931at2759"/>
<dbReference type="AlphaFoldDB" id="A0A8X6MXZ6"/>
<dbReference type="Pfam" id="PF16177">
    <property type="entry name" value="ACAS_N"/>
    <property type="match status" value="1"/>
</dbReference>
<dbReference type="Proteomes" id="UP000887013">
    <property type="component" value="Unassembled WGS sequence"/>
</dbReference>
<feature type="domain" description="Acetyl-coenzyme A synthetase N-terminal" evidence="3">
    <location>
        <begin position="39"/>
        <end position="95"/>
    </location>
</feature>
<protein>
    <submittedName>
        <fullName evidence="4">Acetoacetyl-CoA synthetase</fullName>
    </submittedName>
</protein>
<comment type="caution">
    <text evidence="4">The sequence shown here is derived from an EMBL/GenBank/DDBJ whole genome shotgun (WGS) entry which is preliminary data.</text>
</comment>
<dbReference type="InterPro" id="IPR032387">
    <property type="entry name" value="ACAS_N"/>
</dbReference>
<evidence type="ECO:0000259" key="2">
    <source>
        <dbReference type="Pfam" id="PF00501"/>
    </source>
</evidence>
<evidence type="ECO:0000256" key="1">
    <source>
        <dbReference type="ARBA" id="ARBA00006432"/>
    </source>
</evidence>
<sequence length="252" mass="29356">MVSIGDGNCSSTSPVLIAFSWFRRGKFVETEHQLKFKDYWDFHEWSYKCFPEFWDCMWRFFNIVHSEPYIEVYDRKNGFQNMEWFKGARLNFAENILKYRDSKIAIIATDAEDNTEYISYEKLYDEVRVYVKALRDEGIRKGDNVACYMSNKKEAIIAFLATAAIGAVWTGNLPLLGTQATLARFEQIQPKVLFTSGSFTFDNVEIKLIERLPEIVSGLSSLQKVIYIPSKSKNKAEDISRIPKWFVLFVTF</sequence>
<gene>
    <name evidence="4" type="primary">AACS</name>
    <name evidence="4" type="ORF">NPIL_653971</name>
</gene>
<accession>A0A8X6MXZ6</accession>
<comment type="similarity">
    <text evidence="1">Belongs to the ATP-dependent AMP-binding enzyme family.</text>
</comment>
<keyword evidence="5" id="KW-1185">Reference proteome</keyword>
<dbReference type="PANTHER" id="PTHR42921">
    <property type="entry name" value="ACETOACETYL-COA SYNTHETASE"/>
    <property type="match status" value="1"/>
</dbReference>
<dbReference type="InterPro" id="IPR042099">
    <property type="entry name" value="ANL_N_sf"/>
</dbReference>
<organism evidence="4 5">
    <name type="scientific">Nephila pilipes</name>
    <name type="common">Giant wood spider</name>
    <name type="synonym">Nephila maculata</name>
    <dbReference type="NCBI Taxonomy" id="299642"/>
    <lineage>
        <taxon>Eukaryota</taxon>
        <taxon>Metazoa</taxon>
        <taxon>Ecdysozoa</taxon>
        <taxon>Arthropoda</taxon>
        <taxon>Chelicerata</taxon>
        <taxon>Arachnida</taxon>
        <taxon>Araneae</taxon>
        <taxon>Araneomorphae</taxon>
        <taxon>Entelegynae</taxon>
        <taxon>Araneoidea</taxon>
        <taxon>Nephilidae</taxon>
        <taxon>Nephila</taxon>
    </lineage>
</organism>
<dbReference type="Pfam" id="PF00501">
    <property type="entry name" value="AMP-binding"/>
    <property type="match status" value="1"/>
</dbReference>
<evidence type="ECO:0000313" key="4">
    <source>
        <dbReference type="EMBL" id="GFS83210.1"/>
    </source>
</evidence>
<evidence type="ECO:0000313" key="5">
    <source>
        <dbReference type="Proteomes" id="UP000887013"/>
    </source>
</evidence>
<dbReference type="EMBL" id="BMAW01098128">
    <property type="protein sequence ID" value="GFS83210.1"/>
    <property type="molecule type" value="Genomic_DNA"/>
</dbReference>
<reference evidence="4" key="1">
    <citation type="submission" date="2020-08" db="EMBL/GenBank/DDBJ databases">
        <title>Multicomponent nature underlies the extraordinary mechanical properties of spider dragline silk.</title>
        <authorList>
            <person name="Kono N."/>
            <person name="Nakamura H."/>
            <person name="Mori M."/>
            <person name="Yoshida Y."/>
            <person name="Ohtoshi R."/>
            <person name="Malay A.D."/>
            <person name="Moran D.A.P."/>
            <person name="Tomita M."/>
            <person name="Numata K."/>
            <person name="Arakawa K."/>
        </authorList>
    </citation>
    <scope>NUCLEOTIDE SEQUENCE</scope>
</reference>
<dbReference type="InterPro" id="IPR000873">
    <property type="entry name" value="AMP-dep_synth/lig_dom"/>
</dbReference>
<feature type="domain" description="AMP-dependent synthetase/ligase" evidence="2">
    <location>
        <begin position="98"/>
        <end position="230"/>
    </location>
</feature>
<dbReference type="GO" id="GO:0030729">
    <property type="term" value="F:acetoacetate-CoA ligase activity"/>
    <property type="evidence" value="ECO:0007669"/>
    <property type="project" value="TreeGrafter"/>
</dbReference>
<evidence type="ECO:0000259" key="3">
    <source>
        <dbReference type="Pfam" id="PF16177"/>
    </source>
</evidence>